<reference evidence="2 3" key="1">
    <citation type="journal article" date="2018" name="Mycol. Prog.">
        <title>Coniella lustricola, a new species from submerged detritus.</title>
        <authorList>
            <person name="Raudabaugh D.B."/>
            <person name="Iturriaga T."/>
            <person name="Carver A."/>
            <person name="Mondo S."/>
            <person name="Pangilinan J."/>
            <person name="Lipzen A."/>
            <person name="He G."/>
            <person name="Amirebrahimi M."/>
            <person name="Grigoriev I.V."/>
            <person name="Miller A.N."/>
        </authorList>
    </citation>
    <scope>NUCLEOTIDE SEQUENCE [LARGE SCALE GENOMIC DNA]</scope>
    <source>
        <strain evidence="2 3">B22-T-1</strain>
    </source>
</reference>
<dbReference type="InParanoid" id="A0A2T3AN26"/>
<feature type="transmembrane region" description="Helical" evidence="1">
    <location>
        <begin position="21"/>
        <end position="40"/>
    </location>
</feature>
<keyword evidence="1" id="KW-0472">Membrane</keyword>
<keyword evidence="3" id="KW-1185">Reference proteome</keyword>
<dbReference type="Proteomes" id="UP000241462">
    <property type="component" value="Unassembled WGS sequence"/>
</dbReference>
<dbReference type="EMBL" id="KZ678373">
    <property type="protein sequence ID" value="PSS03758.1"/>
    <property type="molecule type" value="Genomic_DNA"/>
</dbReference>
<evidence type="ECO:0000256" key="1">
    <source>
        <dbReference type="SAM" id="Phobius"/>
    </source>
</evidence>
<evidence type="ECO:0000313" key="2">
    <source>
        <dbReference type="EMBL" id="PSS03758.1"/>
    </source>
</evidence>
<name>A0A2T3AN26_9PEZI</name>
<proteinExistence type="predicted"/>
<feature type="transmembrane region" description="Helical" evidence="1">
    <location>
        <begin position="70"/>
        <end position="95"/>
    </location>
</feature>
<organism evidence="2 3">
    <name type="scientific">Coniella lustricola</name>
    <dbReference type="NCBI Taxonomy" id="2025994"/>
    <lineage>
        <taxon>Eukaryota</taxon>
        <taxon>Fungi</taxon>
        <taxon>Dikarya</taxon>
        <taxon>Ascomycota</taxon>
        <taxon>Pezizomycotina</taxon>
        <taxon>Sordariomycetes</taxon>
        <taxon>Sordariomycetidae</taxon>
        <taxon>Diaporthales</taxon>
        <taxon>Schizoparmaceae</taxon>
        <taxon>Coniella</taxon>
    </lineage>
</organism>
<gene>
    <name evidence="2" type="ORF">BD289DRAFT_96737</name>
</gene>
<evidence type="ECO:0000313" key="3">
    <source>
        <dbReference type="Proteomes" id="UP000241462"/>
    </source>
</evidence>
<protein>
    <submittedName>
        <fullName evidence="2">Uncharacterized protein</fullName>
    </submittedName>
</protein>
<keyword evidence="1" id="KW-1133">Transmembrane helix</keyword>
<sequence>MRHGSLHLATHETTKKTGTRACLGVARLVAAAGCWLLAAYTPCTTMDEWLHATDAITGHMRWHSPRRGPLSLFLFASGCPCPLALPLLRTICLLCTKHTWQSQMMTNMIWPAPANSSSPGNLPTYTTGSLVTGHLGNSDQQRLYLRRLEQTVINWRLHAVHLLPYI</sequence>
<keyword evidence="1" id="KW-0812">Transmembrane</keyword>
<accession>A0A2T3AN26</accession>
<dbReference type="AlphaFoldDB" id="A0A2T3AN26"/>